<proteinExistence type="predicted"/>
<feature type="compositionally biased region" description="Basic and acidic residues" evidence="1">
    <location>
        <begin position="55"/>
        <end position="68"/>
    </location>
</feature>
<dbReference type="eggNOG" id="ENOG502TIHH">
    <property type="taxonomic scope" value="Eukaryota"/>
</dbReference>
<name>E3N842_CAERE</name>
<organism evidence="4">
    <name type="scientific">Caenorhabditis remanei</name>
    <name type="common">Caenorhabditis vulgaris</name>
    <dbReference type="NCBI Taxonomy" id="31234"/>
    <lineage>
        <taxon>Eukaryota</taxon>
        <taxon>Metazoa</taxon>
        <taxon>Ecdysozoa</taxon>
        <taxon>Nematoda</taxon>
        <taxon>Chromadorea</taxon>
        <taxon>Rhabditida</taxon>
        <taxon>Rhabditina</taxon>
        <taxon>Rhabditomorpha</taxon>
        <taxon>Rhabditoidea</taxon>
        <taxon>Rhabditidae</taxon>
        <taxon>Peloderinae</taxon>
        <taxon>Caenorhabditis</taxon>
    </lineage>
</organism>
<evidence type="ECO:0000313" key="4">
    <source>
        <dbReference type="Proteomes" id="UP000008281"/>
    </source>
</evidence>
<feature type="region of interest" description="Disordered" evidence="1">
    <location>
        <begin position="22"/>
        <end position="141"/>
    </location>
</feature>
<dbReference type="GeneID" id="9807883"/>
<feature type="signal peptide" evidence="2">
    <location>
        <begin position="1"/>
        <end position="17"/>
    </location>
</feature>
<dbReference type="Proteomes" id="UP000008281">
    <property type="component" value="Unassembled WGS sequence"/>
</dbReference>
<gene>
    <name evidence="3" type="ORF">CRE_15676</name>
</gene>
<evidence type="ECO:0000256" key="1">
    <source>
        <dbReference type="SAM" id="MobiDB-lite"/>
    </source>
</evidence>
<feature type="chain" id="PRO_5003178274" evidence="2">
    <location>
        <begin position="18"/>
        <end position="141"/>
    </location>
</feature>
<dbReference type="OrthoDB" id="10423440at2759"/>
<dbReference type="STRING" id="31234.E3N842"/>
<dbReference type="FunCoup" id="E3N842">
    <property type="interactions" value="605"/>
</dbReference>
<dbReference type="KEGG" id="crq:GCK72_021691"/>
<evidence type="ECO:0000313" key="3">
    <source>
        <dbReference type="EMBL" id="EFO89332.1"/>
    </source>
</evidence>
<feature type="compositionally biased region" description="Basic and acidic residues" evidence="1">
    <location>
        <begin position="28"/>
        <end position="42"/>
    </location>
</feature>
<dbReference type="RefSeq" id="XP_003095418.2">
    <property type="nucleotide sequence ID" value="XM_003095370.2"/>
</dbReference>
<keyword evidence="2" id="KW-0732">Signal</keyword>
<dbReference type="AlphaFoldDB" id="E3N842"/>
<accession>E3N842</accession>
<dbReference type="EMBL" id="DS268554">
    <property type="protein sequence ID" value="EFO89332.1"/>
    <property type="molecule type" value="Genomic_DNA"/>
</dbReference>
<keyword evidence="4" id="KW-1185">Reference proteome</keyword>
<sequence>MKLAILAITLFAVGVLSRPVSVETEVEGEGRVKRDYDPRTDAPVRVPVDPEVEGEDRVKRDYDPRTDAPVRVPVDPEVDGEDRVKRDYDPRTDAPVRVPVDPEVDGEDRVKRDLSFSPNTEAPLPPPKHHPVKRESDPNGH</sequence>
<reference evidence="3" key="1">
    <citation type="submission" date="2007-07" db="EMBL/GenBank/DDBJ databases">
        <title>PCAP assembly of the Caenorhabditis remanei genome.</title>
        <authorList>
            <consortium name="The Caenorhabditis remanei Sequencing Consortium"/>
            <person name="Wilson R.K."/>
        </authorList>
    </citation>
    <scope>NUCLEOTIDE SEQUENCE [LARGE SCALE GENOMIC DNA]</scope>
    <source>
        <strain evidence="3">PB4641</strain>
    </source>
</reference>
<evidence type="ECO:0000256" key="2">
    <source>
        <dbReference type="SAM" id="SignalP"/>
    </source>
</evidence>
<dbReference type="InParanoid" id="E3N842"/>
<dbReference type="CTD" id="9807883"/>
<feature type="compositionally biased region" description="Basic and acidic residues" evidence="1">
    <location>
        <begin position="81"/>
        <end position="94"/>
    </location>
</feature>
<dbReference type="HOGENOM" id="CLU_1827089_0_0_1"/>
<protein>
    <submittedName>
        <fullName evidence="3">Uncharacterized protein</fullName>
    </submittedName>
</protein>